<dbReference type="PANTHER" id="PTHR32133:SF370">
    <property type="entry name" value="F-BOX DOMAIN-CONTAINING PROTEIN"/>
    <property type="match status" value="1"/>
</dbReference>
<evidence type="ECO:0000259" key="1">
    <source>
        <dbReference type="Pfam" id="PF23635"/>
    </source>
</evidence>
<evidence type="ECO:0000313" key="3">
    <source>
        <dbReference type="Proteomes" id="UP000636709"/>
    </source>
</evidence>
<name>A0A835BP12_9POAL</name>
<protein>
    <recommendedName>
        <fullName evidence="1">F-box protein AT5G49610-like beta-propeller domain-containing protein</fullName>
    </recommendedName>
</protein>
<comment type="caution">
    <text evidence="2">The sequence shown here is derived from an EMBL/GenBank/DDBJ whole genome shotgun (WGS) entry which is preliminary data.</text>
</comment>
<dbReference type="InterPro" id="IPR056594">
    <property type="entry name" value="AT5G49610-like_b-prop"/>
</dbReference>
<reference evidence="2" key="1">
    <citation type="submission" date="2020-07" db="EMBL/GenBank/DDBJ databases">
        <title>Genome sequence and genetic diversity analysis of an under-domesticated orphan crop, white fonio (Digitaria exilis).</title>
        <authorList>
            <person name="Bennetzen J.L."/>
            <person name="Chen S."/>
            <person name="Ma X."/>
            <person name="Wang X."/>
            <person name="Yssel A.E.J."/>
            <person name="Chaluvadi S.R."/>
            <person name="Johnson M."/>
            <person name="Gangashetty P."/>
            <person name="Hamidou F."/>
            <person name="Sanogo M.D."/>
            <person name="Zwaenepoel A."/>
            <person name="Wallace J."/>
            <person name="Van De Peer Y."/>
            <person name="Van Deynze A."/>
        </authorList>
    </citation>
    <scope>NUCLEOTIDE SEQUENCE</scope>
    <source>
        <tissue evidence="2">Leaves</tissue>
    </source>
</reference>
<organism evidence="2 3">
    <name type="scientific">Digitaria exilis</name>
    <dbReference type="NCBI Taxonomy" id="1010633"/>
    <lineage>
        <taxon>Eukaryota</taxon>
        <taxon>Viridiplantae</taxon>
        <taxon>Streptophyta</taxon>
        <taxon>Embryophyta</taxon>
        <taxon>Tracheophyta</taxon>
        <taxon>Spermatophyta</taxon>
        <taxon>Magnoliopsida</taxon>
        <taxon>Liliopsida</taxon>
        <taxon>Poales</taxon>
        <taxon>Poaceae</taxon>
        <taxon>PACMAD clade</taxon>
        <taxon>Panicoideae</taxon>
        <taxon>Panicodae</taxon>
        <taxon>Paniceae</taxon>
        <taxon>Anthephorinae</taxon>
        <taxon>Digitaria</taxon>
    </lineage>
</organism>
<keyword evidence="3" id="KW-1185">Reference proteome</keyword>
<dbReference type="EMBL" id="JACEFO010001777">
    <property type="protein sequence ID" value="KAF8703716.1"/>
    <property type="molecule type" value="Genomic_DNA"/>
</dbReference>
<dbReference type="Pfam" id="PF23635">
    <property type="entry name" value="Beta-prop_AT5G49610-like"/>
    <property type="match status" value="1"/>
</dbReference>
<dbReference type="OrthoDB" id="693065at2759"/>
<gene>
    <name evidence="2" type="ORF">HU200_031800</name>
</gene>
<accession>A0A835BP12</accession>
<proteinExistence type="predicted"/>
<dbReference type="PANTHER" id="PTHR32133">
    <property type="entry name" value="OS07G0120400 PROTEIN"/>
    <property type="match status" value="1"/>
</dbReference>
<dbReference type="Proteomes" id="UP000636709">
    <property type="component" value="Unassembled WGS sequence"/>
</dbReference>
<dbReference type="SUPFAM" id="SSF81383">
    <property type="entry name" value="F-box domain"/>
    <property type="match status" value="1"/>
</dbReference>
<evidence type="ECO:0000313" key="2">
    <source>
        <dbReference type="EMBL" id="KAF8703716.1"/>
    </source>
</evidence>
<feature type="domain" description="F-box protein AT5G49610-like beta-propeller" evidence="1">
    <location>
        <begin position="159"/>
        <end position="337"/>
    </location>
</feature>
<dbReference type="AlphaFoldDB" id="A0A835BP12"/>
<sequence length="369" mass="41179">MGPPPPAPLPDEIVEEILLRLPASDPASLARAAVARKRWFVALHRTPPMLGFLCDPRGGDGFSARFVPTSSFRPRRAVQRSLRPEDARHGRVLLRYSPIMFGVVLNVPGLVVWDPMTEKNLVLPKPPGFCDKWNWKATVLCAAPAGTCNHHDCHRGPFVVVVVANYPNGILSTVYSSQAGAWNKRIFAQNLRGRILRQECRPALVGNALHYTFEREHKILKYDLGTREFSVMEPPLLLSSQNFSPYQRIELTTTEDDQLGLAVVSDSTLHILSRDEEFGWGRSKIIYLKKWGLHVSTSTRPGLVAFAGDIGLAFLRVGNGIFSVNIKSPGVKKVYESSCISCFIPYVNFCTPGTYLRRPEYLYSSTNLS</sequence>
<dbReference type="InterPro" id="IPR036047">
    <property type="entry name" value="F-box-like_dom_sf"/>
</dbReference>